<evidence type="ECO:0000256" key="1">
    <source>
        <dbReference type="ARBA" id="ARBA00022857"/>
    </source>
</evidence>
<evidence type="ECO:0000313" key="5">
    <source>
        <dbReference type="Proteomes" id="UP001274830"/>
    </source>
</evidence>
<name>A0AAE0WQH4_9PEZI</name>
<dbReference type="PANTHER" id="PTHR47706:SF1">
    <property type="entry name" value="CIPA-LIKE, PUTATIVE (AFU_ORTHOLOGUE AFUA_1G12460)-RELATED"/>
    <property type="match status" value="1"/>
</dbReference>
<keyword evidence="5" id="KW-1185">Reference proteome</keyword>
<dbReference type="CDD" id="cd05259">
    <property type="entry name" value="PCBER_SDR_a"/>
    <property type="match status" value="1"/>
</dbReference>
<dbReference type="Proteomes" id="UP001274830">
    <property type="component" value="Unassembled WGS sequence"/>
</dbReference>
<dbReference type="Pfam" id="PF05368">
    <property type="entry name" value="NmrA"/>
    <property type="match status" value="1"/>
</dbReference>
<dbReference type="InterPro" id="IPR008030">
    <property type="entry name" value="NmrA-like"/>
</dbReference>
<keyword evidence="1" id="KW-0521">NADP</keyword>
<dbReference type="GO" id="GO:0016491">
    <property type="term" value="F:oxidoreductase activity"/>
    <property type="evidence" value="ECO:0007669"/>
    <property type="project" value="UniProtKB-KW"/>
</dbReference>
<evidence type="ECO:0000259" key="3">
    <source>
        <dbReference type="Pfam" id="PF05368"/>
    </source>
</evidence>
<dbReference type="InterPro" id="IPR036291">
    <property type="entry name" value="NAD(P)-bd_dom_sf"/>
</dbReference>
<dbReference type="Gene3D" id="3.90.25.10">
    <property type="entry name" value="UDP-galactose 4-epimerase, domain 1"/>
    <property type="match status" value="1"/>
</dbReference>
<comment type="caution">
    <text evidence="4">The sequence shown here is derived from an EMBL/GenBank/DDBJ whole genome shotgun (WGS) entry which is preliminary data.</text>
</comment>
<dbReference type="Gene3D" id="3.40.50.720">
    <property type="entry name" value="NAD(P)-binding Rossmann-like Domain"/>
    <property type="match status" value="1"/>
</dbReference>
<dbReference type="InterPro" id="IPR051609">
    <property type="entry name" value="NmrA/Isoflavone_reductase-like"/>
</dbReference>
<reference evidence="4" key="1">
    <citation type="submission" date="2023-07" db="EMBL/GenBank/DDBJ databases">
        <title>Black Yeasts Isolated from many extreme environments.</title>
        <authorList>
            <person name="Coleine C."/>
            <person name="Stajich J.E."/>
            <person name="Selbmann L."/>
        </authorList>
    </citation>
    <scope>NUCLEOTIDE SEQUENCE</scope>
    <source>
        <strain evidence="4">CCFEE 5485</strain>
    </source>
</reference>
<protein>
    <recommendedName>
        <fullName evidence="3">NmrA-like domain-containing protein</fullName>
    </recommendedName>
</protein>
<organism evidence="4 5">
    <name type="scientific">Recurvomyces mirabilis</name>
    <dbReference type="NCBI Taxonomy" id="574656"/>
    <lineage>
        <taxon>Eukaryota</taxon>
        <taxon>Fungi</taxon>
        <taxon>Dikarya</taxon>
        <taxon>Ascomycota</taxon>
        <taxon>Pezizomycotina</taxon>
        <taxon>Dothideomycetes</taxon>
        <taxon>Dothideomycetidae</taxon>
        <taxon>Mycosphaerellales</taxon>
        <taxon>Teratosphaeriaceae</taxon>
        <taxon>Recurvomyces</taxon>
    </lineage>
</organism>
<sequence length="300" mass="32037">MSSQPYMNIALAGATGNLGQPLLKALVEAKYNVTVLSRSTPSNLPSGVKVATVDFTSLSSLSSALQGIDAFVSCIPNHGDQPILIDAAVAAGVKHFIPSEFGSNVIGNANCAALPVFAGKKKTEEYLDKVQDKITWTAVITGAFLEFCIEHGLLINPKTGLGEVSKVYDGGDGKRSFTTYADICTAVIGVLRRPEQCKNRAVYVQSTTTSQNELLAIAKELKPERDWAREEVSTEDLLTDSYANLKEGGPNIGKAMVGFIIISIMNQGYGSCWDEENDNGLLGINGLSREELKKVVAGCL</sequence>
<keyword evidence="2" id="KW-0560">Oxidoreductase</keyword>
<accession>A0AAE0WQH4</accession>
<evidence type="ECO:0000256" key="2">
    <source>
        <dbReference type="ARBA" id="ARBA00023002"/>
    </source>
</evidence>
<dbReference type="InterPro" id="IPR045312">
    <property type="entry name" value="PCBER-like"/>
</dbReference>
<gene>
    <name evidence="4" type="ORF">LTR78_004227</name>
</gene>
<evidence type="ECO:0000313" key="4">
    <source>
        <dbReference type="EMBL" id="KAK3676035.1"/>
    </source>
</evidence>
<dbReference type="EMBL" id="JAUTXT010000012">
    <property type="protein sequence ID" value="KAK3676035.1"/>
    <property type="molecule type" value="Genomic_DNA"/>
</dbReference>
<feature type="domain" description="NmrA-like" evidence="3">
    <location>
        <begin position="8"/>
        <end position="220"/>
    </location>
</feature>
<dbReference type="AlphaFoldDB" id="A0AAE0WQH4"/>
<dbReference type="PANTHER" id="PTHR47706">
    <property type="entry name" value="NMRA-LIKE FAMILY PROTEIN"/>
    <property type="match status" value="1"/>
</dbReference>
<proteinExistence type="predicted"/>
<dbReference type="SUPFAM" id="SSF51735">
    <property type="entry name" value="NAD(P)-binding Rossmann-fold domains"/>
    <property type="match status" value="1"/>
</dbReference>